<sequence length="440" mass="48184">MQSKTSHMILALMLQLQMAAVTASNLSSNILRNLELEDDHDGEEEHHDEKPWGKVIGFTLIVNLATLSGVVFLIPVISRKARRWVRSCFWDDVVPTKHEETKEEEEVGGSFLDITIPSFASGALLGTAIFLVIPEAIYLIQTHLSEGDEHADEHAEDHDGEEPIAARYLSNMVVDGMTRFLNETDPDHDGEKLHEEHAGEILPAAIWRFGSALLGGFMLPMLFELLFPRSANLEEHFEGDHCIDESEDADTKDEEKHIDLGANVASNTHAHESTKKAINVGLICSIIFGDALHNFCDGVFIGVALQRCDLTIAYTIVGVTLYHEVAQELADYFLLTKHAGLKPAKALGLNFLAGLSVMIGGLVVVASDVSELALGVILSIASGVYLYIAACECLPRVSAVVKTRQNRALSMLMFIIGVIPIGLALLNHSHCEAEEGHEEH</sequence>
<keyword evidence="9" id="KW-1185">Reference proteome</keyword>
<organism evidence="8 9">
    <name type="scientific">Chaetoceros tenuissimus</name>
    <dbReference type="NCBI Taxonomy" id="426638"/>
    <lineage>
        <taxon>Eukaryota</taxon>
        <taxon>Sar</taxon>
        <taxon>Stramenopiles</taxon>
        <taxon>Ochrophyta</taxon>
        <taxon>Bacillariophyta</taxon>
        <taxon>Coscinodiscophyceae</taxon>
        <taxon>Chaetocerotophycidae</taxon>
        <taxon>Chaetocerotales</taxon>
        <taxon>Chaetocerotaceae</taxon>
        <taxon>Chaetoceros</taxon>
    </lineage>
</organism>
<evidence type="ECO:0000256" key="6">
    <source>
        <dbReference type="SAM" id="Phobius"/>
    </source>
</evidence>
<feature type="signal peptide" evidence="7">
    <location>
        <begin position="1"/>
        <end position="23"/>
    </location>
</feature>
<evidence type="ECO:0000256" key="1">
    <source>
        <dbReference type="ARBA" id="ARBA00004141"/>
    </source>
</evidence>
<feature type="transmembrane region" description="Helical" evidence="6">
    <location>
        <begin position="55"/>
        <end position="77"/>
    </location>
</feature>
<feature type="transmembrane region" description="Helical" evidence="6">
    <location>
        <begin position="119"/>
        <end position="140"/>
    </location>
</feature>
<dbReference type="GO" id="GO:0005886">
    <property type="term" value="C:plasma membrane"/>
    <property type="evidence" value="ECO:0007669"/>
    <property type="project" value="TreeGrafter"/>
</dbReference>
<reference evidence="8 9" key="1">
    <citation type="journal article" date="2021" name="Sci. Rep.">
        <title>The genome of the diatom Chaetoceros tenuissimus carries an ancient integrated fragment of an extant virus.</title>
        <authorList>
            <person name="Hongo Y."/>
            <person name="Kimura K."/>
            <person name="Takaki Y."/>
            <person name="Yoshida Y."/>
            <person name="Baba S."/>
            <person name="Kobayashi G."/>
            <person name="Nagasaki K."/>
            <person name="Hano T."/>
            <person name="Tomaru Y."/>
        </authorList>
    </citation>
    <scope>NUCLEOTIDE SEQUENCE [LARGE SCALE GENOMIC DNA]</scope>
    <source>
        <strain evidence="8 9">NIES-3715</strain>
    </source>
</reference>
<accession>A0AAD3H9U8</accession>
<evidence type="ECO:0000313" key="8">
    <source>
        <dbReference type="EMBL" id="GFH55715.1"/>
    </source>
</evidence>
<comment type="caution">
    <text evidence="8">The sequence shown here is derived from an EMBL/GenBank/DDBJ whole genome shotgun (WGS) entry which is preliminary data.</text>
</comment>
<dbReference type="PANTHER" id="PTHR12191">
    <property type="entry name" value="SOLUTE CARRIER FAMILY 39"/>
    <property type="match status" value="1"/>
</dbReference>
<evidence type="ECO:0000256" key="2">
    <source>
        <dbReference type="ARBA" id="ARBA00006939"/>
    </source>
</evidence>
<keyword evidence="4 6" id="KW-1133">Transmembrane helix</keyword>
<dbReference type="Proteomes" id="UP001054902">
    <property type="component" value="Unassembled WGS sequence"/>
</dbReference>
<dbReference type="Pfam" id="PF02535">
    <property type="entry name" value="Zip"/>
    <property type="match status" value="1"/>
</dbReference>
<feature type="transmembrane region" description="Helical" evidence="6">
    <location>
        <begin position="408"/>
        <end position="426"/>
    </location>
</feature>
<feature type="transmembrane region" description="Helical" evidence="6">
    <location>
        <begin position="372"/>
        <end position="388"/>
    </location>
</feature>
<keyword evidence="7" id="KW-0732">Signal</keyword>
<dbReference type="InterPro" id="IPR003689">
    <property type="entry name" value="ZIP"/>
</dbReference>
<comment type="subcellular location">
    <subcellularLocation>
        <location evidence="1">Membrane</location>
        <topology evidence="1">Multi-pass membrane protein</topology>
    </subcellularLocation>
</comment>
<keyword evidence="5 6" id="KW-0472">Membrane</keyword>
<evidence type="ECO:0000313" key="9">
    <source>
        <dbReference type="Proteomes" id="UP001054902"/>
    </source>
</evidence>
<dbReference type="EMBL" id="BLLK01000051">
    <property type="protein sequence ID" value="GFH55715.1"/>
    <property type="molecule type" value="Genomic_DNA"/>
</dbReference>
<evidence type="ECO:0000256" key="7">
    <source>
        <dbReference type="SAM" id="SignalP"/>
    </source>
</evidence>
<dbReference type="InterPro" id="IPR050799">
    <property type="entry name" value="ZIP_Transporter"/>
</dbReference>
<dbReference type="GO" id="GO:0030003">
    <property type="term" value="P:intracellular monoatomic cation homeostasis"/>
    <property type="evidence" value="ECO:0007669"/>
    <property type="project" value="TreeGrafter"/>
</dbReference>
<evidence type="ECO:0000256" key="3">
    <source>
        <dbReference type="ARBA" id="ARBA00022692"/>
    </source>
</evidence>
<proteinExistence type="inferred from homology"/>
<dbReference type="GO" id="GO:0140410">
    <property type="term" value="F:monoatomic cation:bicarbonate symporter activity"/>
    <property type="evidence" value="ECO:0007669"/>
    <property type="project" value="TreeGrafter"/>
</dbReference>
<protein>
    <submittedName>
        <fullName evidence="8">Uncharacterized protein</fullName>
    </submittedName>
</protein>
<dbReference type="PANTHER" id="PTHR12191:SF37">
    <property type="entry name" value="ZINC TRANSPORTER FOI"/>
    <property type="match status" value="1"/>
</dbReference>
<evidence type="ECO:0000256" key="4">
    <source>
        <dbReference type="ARBA" id="ARBA00022989"/>
    </source>
</evidence>
<evidence type="ECO:0000256" key="5">
    <source>
        <dbReference type="ARBA" id="ARBA00023136"/>
    </source>
</evidence>
<feature type="transmembrane region" description="Helical" evidence="6">
    <location>
        <begin position="205"/>
        <end position="227"/>
    </location>
</feature>
<gene>
    <name evidence="8" type="ORF">CTEN210_12191</name>
</gene>
<comment type="similarity">
    <text evidence="2">Belongs to the ZIP transporter (TC 2.A.5) family.</text>
</comment>
<name>A0AAD3H9U8_9STRA</name>
<dbReference type="AlphaFoldDB" id="A0AAD3H9U8"/>
<feature type="chain" id="PRO_5042160753" evidence="7">
    <location>
        <begin position="24"/>
        <end position="440"/>
    </location>
</feature>
<keyword evidence="3 6" id="KW-0812">Transmembrane</keyword>
<dbReference type="GO" id="GO:0071578">
    <property type="term" value="P:zinc ion import across plasma membrane"/>
    <property type="evidence" value="ECO:0007669"/>
    <property type="project" value="TreeGrafter"/>
</dbReference>
<feature type="transmembrane region" description="Helical" evidence="6">
    <location>
        <begin position="347"/>
        <end position="366"/>
    </location>
</feature>
<dbReference type="GO" id="GO:0005385">
    <property type="term" value="F:zinc ion transmembrane transporter activity"/>
    <property type="evidence" value="ECO:0007669"/>
    <property type="project" value="TreeGrafter"/>
</dbReference>